<evidence type="ECO:0000313" key="2">
    <source>
        <dbReference type="Proteomes" id="UP001385951"/>
    </source>
</evidence>
<dbReference type="AlphaFoldDB" id="A0AAW0G638"/>
<proteinExistence type="predicted"/>
<dbReference type="EMBL" id="JASBNA010000010">
    <property type="protein sequence ID" value="KAK7688768.1"/>
    <property type="molecule type" value="Genomic_DNA"/>
</dbReference>
<dbReference type="Proteomes" id="UP001385951">
    <property type="component" value="Unassembled WGS sequence"/>
</dbReference>
<sequence>MPSALLSATNYRASHIFYTSSLHAVDKLSDKYNALALDSQLGNVHKEIVGKLKPSSFCNFRTTARSVHVRNLLRHIPKPLPCLAGHNTRTPYISKSKLCPGHTYQYEKLRGTRHTSLTPLVSPKSVYRTSLTPKHTRHAHRSFLRLIKNPDYSPQTPPSPWSDISSGPVDIVSTNCAPMLVYHIPQLMMLKTMGKRRQKEVNGGKEV</sequence>
<name>A0AAW0G638_9APHY</name>
<gene>
    <name evidence="1" type="ORF">QCA50_008307</name>
</gene>
<protein>
    <submittedName>
        <fullName evidence="1">Uncharacterized protein</fullName>
    </submittedName>
</protein>
<evidence type="ECO:0000313" key="1">
    <source>
        <dbReference type="EMBL" id="KAK7688768.1"/>
    </source>
</evidence>
<comment type="caution">
    <text evidence="1">The sequence shown here is derived from an EMBL/GenBank/DDBJ whole genome shotgun (WGS) entry which is preliminary data.</text>
</comment>
<accession>A0AAW0G638</accession>
<keyword evidence="2" id="KW-1185">Reference proteome</keyword>
<organism evidence="1 2">
    <name type="scientific">Cerrena zonata</name>
    <dbReference type="NCBI Taxonomy" id="2478898"/>
    <lineage>
        <taxon>Eukaryota</taxon>
        <taxon>Fungi</taxon>
        <taxon>Dikarya</taxon>
        <taxon>Basidiomycota</taxon>
        <taxon>Agaricomycotina</taxon>
        <taxon>Agaricomycetes</taxon>
        <taxon>Polyporales</taxon>
        <taxon>Cerrenaceae</taxon>
        <taxon>Cerrena</taxon>
    </lineage>
</organism>
<reference evidence="1 2" key="1">
    <citation type="submission" date="2022-09" db="EMBL/GenBank/DDBJ databases">
        <authorList>
            <person name="Palmer J.M."/>
        </authorList>
    </citation>
    <scope>NUCLEOTIDE SEQUENCE [LARGE SCALE GENOMIC DNA]</scope>
    <source>
        <strain evidence="1 2">DSM 7382</strain>
    </source>
</reference>